<dbReference type="AlphaFoldDB" id="A0A1Y1JGW3"/>
<gene>
    <name evidence="1" type="ORF">PGO_112110</name>
</gene>
<name>A0A1Y1JGW3_PLAGO</name>
<dbReference type="EMBL" id="BDQF01000012">
    <property type="protein sequence ID" value="GAW81761.1"/>
    <property type="molecule type" value="Genomic_DNA"/>
</dbReference>
<evidence type="ECO:0000313" key="1">
    <source>
        <dbReference type="EMBL" id="GAW81761.1"/>
    </source>
</evidence>
<evidence type="ECO:0000313" key="2">
    <source>
        <dbReference type="Proteomes" id="UP000195521"/>
    </source>
</evidence>
<sequence>MEREVDCQTDSVDISEEIKISEKVNDILVSYAKNLILNNPSKSFENENIIKKRIYEWSREYFQKLYDENGKDNKILKDDRTELETSVSHVDCPTVKDQIKKEMERVNFNMDN</sequence>
<comment type="caution">
    <text evidence="1">The sequence shown here is derived from an EMBL/GenBank/DDBJ whole genome shotgun (WGS) entry which is preliminary data.</text>
</comment>
<keyword evidence="2" id="KW-1185">Reference proteome</keyword>
<protein>
    <submittedName>
        <fullName evidence="1">Uncharacterized protein</fullName>
    </submittedName>
</protein>
<dbReference type="Proteomes" id="UP000195521">
    <property type="component" value="Unassembled WGS sequence"/>
</dbReference>
<proteinExistence type="predicted"/>
<reference evidence="2" key="1">
    <citation type="submission" date="2017-04" db="EMBL/GenBank/DDBJ databases">
        <title>Plasmodium gonderi genome.</title>
        <authorList>
            <person name="Arisue N."/>
            <person name="Honma H."/>
            <person name="Kawai S."/>
            <person name="Tougan T."/>
            <person name="Tanabe K."/>
            <person name="Horii T."/>
        </authorList>
    </citation>
    <scope>NUCLEOTIDE SEQUENCE [LARGE SCALE GENOMIC DNA]</scope>
    <source>
        <strain evidence="2">ATCC 30045</strain>
    </source>
</reference>
<dbReference type="GeneID" id="39748490"/>
<organism evidence="1 2">
    <name type="scientific">Plasmodium gonderi</name>
    <dbReference type="NCBI Taxonomy" id="77519"/>
    <lineage>
        <taxon>Eukaryota</taxon>
        <taxon>Sar</taxon>
        <taxon>Alveolata</taxon>
        <taxon>Apicomplexa</taxon>
        <taxon>Aconoidasida</taxon>
        <taxon>Haemosporida</taxon>
        <taxon>Plasmodiidae</taxon>
        <taxon>Plasmodium</taxon>
        <taxon>Plasmodium (Plasmodium)</taxon>
    </lineage>
</organism>
<dbReference type="OrthoDB" id="10067602at2759"/>
<dbReference type="RefSeq" id="XP_028544350.1">
    <property type="nucleotide sequence ID" value="XM_028688549.1"/>
</dbReference>
<dbReference type="OMA" id="AKNMILH"/>
<accession>A0A1Y1JGW3</accession>